<accession>A0AB74UXI3</accession>
<dbReference type="NCBIfam" id="TIGR02432">
    <property type="entry name" value="lysidine_TilS_N"/>
    <property type="match status" value="1"/>
</dbReference>
<comment type="domain">
    <text evidence="8">The N-terminal region contains the highly conserved SGGXDS motif, predicted to be a P-loop motif involved in ATP binding.</text>
</comment>
<dbReference type="InterPro" id="IPR014729">
    <property type="entry name" value="Rossmann-like_a/b/a_fold"/>
</dbReference>
<dbReference type="HAMAP" id="MF_01161">
    <property type="entry name" value="tRNA_Ile_lys_synt"/>
    <property type="match status" value="1"/>
</dbReference>
<evidence type="ECO:0000313" key="10">
    <source>
        <dbReference type="EMBL" id="XIA19065.1"/>
    </source>
</evidence>
<proteinExistence type="inferred from homology"/>
<evidence type="ECO:0000256" key="3">
    <source>
        <dbReference type="ARBA" id="ARBA00022598"/>
    </source>
</evidence>
<evidence type="ECO:0000256" key="1">
    <source>
        <dbReference type="ARBA" id="ARBA00004496"/>
    </source>
</evidence>
<dbReference type="InterPro" id="IPR012795">
    <property type="entry name" value="tRNA_Ile_lys_synt_N"/>
</dbReference>
<dbReference type="Gene3D" id="1.20.59.20">
    <property type="match status" value="1"/>
</dbReference>
<dbReference type="GO" id="GO:0005524">
    <property type="term" value="F:ATP binding"/>
    <property type="evidence" value="ECO:0007669"/>
    <property type="project" value="UniProtKB-UniRule"/>
</dbReference>
<keyword evidence="5 8" id="KW-0547">Nucleotide-binding</keyword>
<dbReference type="InterPro" id="IPR011063">
    <property type="entry name" value="TilS/TtcA_N"/>
</dbReference>
<dbReference type="SUPFAM" id="SSF52402">
    <property type="entry name" value="Adenine nucleotide alpha hydrolases-like"/>
    <property type="match status" value="1"/>
</dbReference>
<evidence type="ECO:0000256" key="6">
    <source>
        <dbReference type="ARBA" id="ARBA00022840"/>
    </source>
</evidence>
<dbReference type="CDD" id="cd01992">
    <property type="entry name" value="TilS_N"/>
    <property type="match status" value="1"/>
</dbReference>
<dbReference type="Pfam" id="PF01171">
    <property type="entry name" value="ATP_bind_3"/>
    <property type="match status" value="1"/>
</dbReference>
<organism evidence="10">
    <name type="scientific">Rhodanobacter sp. FW102-FHT14D07</name>
    <dbReference type="NCBI Taxonomy" id="3351462"/>
    <lineage>
        <taxon>Bacteria</taxon>
        <taxon>Pseudomonadati</taxon>
        <taxon>Pseudomonadota</taxon>
        <taxon>Gammaproteobacteria</taxon>
        <taxon>Lysobacterales</taxon>
        <taxon>Rhodanobacteraceae</taxon>
        <taxon>Rhodanobacter</taxon>
    </lineage>
</organism>
<dbReference type="GO" id="GO:0006400">
    <property type="term" value="P:tRNA modification"/>
    <property type="evidence" value="ECO:0007669"/>
    <property type="project" value="UniProtKB-UniRule"/>
</dbReference>
<dbReference type="RefSeq" id="WP_395119750.1">
    <property type="nucleotide sequence ID" value="NZ_CP170721.1"/>
</dbReference>
<evidence type="ECO:0000259" key="9">
    <source>
        <dbReference type="SMART" id="SM00977"/>
    </source>
</evidence>
<dbReference type="PANTHER" id="PTHR43033">
    <property type="entry name" value="TRNA(ILE)-LYSIDINE SYNTHASE-RELATED"/>
    <property type="match status" value="1"/>
</dbReference>
<evidence type="ECO:0000256" key="4">
    <source>
        <dbReference type="ARBA" id="ARBA00022694"/>
    </source>
</evidence>
<evidence type="ECO:0000256" key="8">
    <source>
        <dbReference type="HAMAP-Rule" id="MF_01161"/>
    </source>
</evidence>
<dbReference type="SUPFAM" id="SSF56037">
    <property type="entry name" value="PheT/TilS domain"/>
    <property type="match status" value="1"/>
</dbReference>
<feature type="domain" description="Lysidine-tRNA(Ile) synthetase C-terminal" evidence="9">
    <location>
        <begin position="356"/>
        <end position="429"/>
    </location>
</feature>
<comment type="function">
    <text evidence="8">Ligates lysine onto the cytidine present at position 34 of the AUA codon-specific tRNA(Ile) that contains the anticodon CAU, in an ATP-dependent manner. Cytidine is converted to lysidine, thus changing the amino acid specificity of the tRNA from methionine to isoleucine.</text>
</comment>
<reference evidence="10" key="1">
    <citation type="submission" date="2024-10" db="EMBL/GenBank/DDBJ databases">
        <authorList>
            <person name="Lesea H.P."/>
            <person name="Kuehl J.V."/>
            <person name="Chandonia J.-M."/>
        </authorList>
    </citation>
    <scope>NUCLEOTIDE SEQUENCE</scope>
    <source>
        <strain evidence="10">FW102-FHT14D07</strain>
    </source>
</reference>
<dbReference type="InterPro" id="IPR012796">
    <property type="entry name" value="Lysidine-tRNA-synth_C"/>
</dbReference>
<evidence type="ECO:0000256" key="5">
    <source>
        <dbReference type="ARBA" id="ARBA00022741"/>
    </source>
</evidence>
<dbReference type="Pfam" id="PF11734">
    <property type="entry name" value="TilS_C"/>
    <property type="match status" value="1"/>
</dbReference>
<keyword evidence="6 8" id="KW-0067">ATP-binding</keyword>
<feature type="binding site" evidence="8">
    <location>
        <begin position="26"/>
        <end position="31"/>
    </location>
    <ligand>
        <name>ATP</name>
        <dbReference type="ChEBI" id="CHEBI:30616"/>
    </ligand>
</feature>
<comment type="subcellular location">
    <subcellularLocation>
        <location evidence="1 8">Cytoplasm</location>
    </subcellularLocation>
</comment>
<evidence type="ECO:0000256" key="2">
    <source>
        <dbReference type="ARBA" id="ARBA00022490"/>
    </source>
</evidence>
<dbReference type="Gene3D" id="3.40.50.620">
    <property type="entry name" value="HUPs"/>
    <property type="match status" value="1"/>
</dbReference>
<dbReference type="InterPro" id="IPR015262">
    <property type="entry name" value="tRNA_Ile_lys_synt_subst-bd"/>
</dbReference>
<name>A0AB74UXI3_9GAMM</name>
<keyword evidence="2 8" id="KW-0963">Cytoplasm</keyword>
<comment type="catalytic activity">
    <reaction evidence="7 8">
        <text>cytidine(34) in tRNA(Ile2) + L-lysine + ATP = lysidine(34) in tRNA(Ile2) + AMP + diphosphate + H(+)</text>
        <dbReference type="Rhea" id="RHEA:43744"/>
        <dbReference type="Rhea" id="RHEA-COMP:10625"/>
        <dbReference type="Rhea" id="RHEA-COMP:10670"/>
        <dbReference type="ChEBI" id="CHEBI:15378"/>
        <dbReference type="ChEBI" id="CHEBI:30616"/>
        <dbReference type="ChEBI" id="CHEBI:32551"/>
        <dbReference type="ChEBI" id="CHEBI:33019"/>
        <dbReference type="ChEBI" id="CHEBI:82748"/>
        <dbReference type="ChEBI" id="CHEBI:83665"/>
        <dbReference type="ChEBI" id="CHEBI:456215"/>
        <dbReference type="EC" id="6.3.4.19"/>
    </reaction>
</comment>
<dbReference type="EMBL" id="CP170721">
    <property type="protein sequence ID" value="XIA19065.1"/>
    <property type="molecule type" value="Genomic_DNA"/>
</dbReference>
<dbReference type="NCBIfam" id="TIGR02433">
    <property type="entry name" value="lysidine_TilS_C"/>
    <property type="match status" value="1"/>
</dbReference>
<dbReference type="EC" id="6.3.4.19" evidence="8"/>
<evidence type="ECO:0000256" key="7">
    <source>
        <dbReference type="ARBA" id="ARBA00048539"/>
    </source>
</evidence>
<dbReference type="SMART" id="SM00977">
    <property type="entry name" value="TilS_C"/>
    <property type="match status" value="1"/>
</dbReference>
<dbReference type="GO" id="GO:0032267">
    <property type="term" value="F:tRNA(Ile)-lysidine synthase activity"/>
    <property type="evidence" value="ECO:0007669"/>
    <property type="project" value="UniProtKB-EC"/>
</dbReference>
<sequence>MSDPLQAHLLAALTATAPAPICVAFSGGPDSSALLHALAREPLARERGLRAAHVDHGLHADSARWAAHCARFCQDLDVPCALVRVDVPRDGGKGLEAAARHVRHAALADLLHDGEWLLFGHHRDDQVETVLLKLLRGAGPEGLGGMRVRRPFGAGQLWRPLLELPRATLLDYVAAHQLDCIDDPSNADIRLARNRLRHEILPGLLRYWPQACDSILHSAALSRDAADALRSQWLPAFDALHDHASGSLDLPGWRALLPALREPLLDHWLHLRGLAAPGAAQRRQIERQCDARAGQLPCVRWAGTELHIWKQRLWALPTQAPIDPDWQQRWSGEPLALPDGGELALTAPATRLAQPLQVRMRRGGERIRPAGNPHTRELRNLFQQAQMPPWRRDACPLLYADGELIAVADRWINARGAELFERCGAQPRWRPGR</sequence>
<dbReference type="GO" id="GO:0005737">
    <property type="term" value="C:cytoplasm"/>
    <property type="evidence" value="ECO:0007669"/>
    <property type="project" value="UniProtKB-SubCell"/>
</dbReference>
<protein>
    <recommendedName>
        <fullName evidence="8">tRNA(Ile)-lysidine synthase</fullName>
        <ecNumber evidence="8">6.3.4.19</ecNumber>
    </recommendedName>
    <alternativeName>
        <fullName evidence="8">tRNA(Ile)-2-lysyl-cytidine synthase</fullName>
    </alternativeName>
    <alternativeName>
        <fullName evidence="8">tRNA(Ile)-lysidine synthetase</fullName>
    </alternativeName>
</protein>
<comment type="similarity">
    <text evidence="8">Belongs to the tRNA(Ile)-lysidine synthase family.</text>
</comment>
<dbReference type="Pfam" id="PF09179">
    <property type="entry name" value="TilS"/>
    <property type="match status" value="1"/>
</dbReference>
<gene>
    <name evidence="8 10" type="primary">tilS</name>
    <name evidence="10" type="ORF">ACFYG5_02660</name>
</gene>
<dbReference type="SUPFAM" id="SSF82829">
    <property type="entry name" value="MesJ substrate recognition domain-like"/>
    <property type="match status" value="1"/>
</dbReference>
<dbReference type="PANTHER" id="PTHR43033:SF1">
    <property type="entry name" value="TRNA(ILE)-LYSIDINE SYNTHASE-RELATED"/>
    <property type="match status" value="1"/>
</dbReference>
<dbReference type="AlphaFoldDB" id="A0AB74UXI3"/>
<keyword evidence="4 8" id="KW-0819">tRNA processing</keyword>
<dbReference type="InterPro" id="IPR012094">
    <property type="entry name" value="tRNA_Ile_lys_synt"/>
</dbReference>
<keyword evidence="3 8" id="KW-0436">Ligase</keyword>